<evidence type="ECO:0000313" key="3">
    <source>
        <dbReference type="EMBL" id="MFC0681697.1"/>
    </source>
</evidence>
<gene>
    <name evidence="3" type="ORF">ACFFGH_28025</name>
</gene>
<protein>
    <submittedName>
        <fullName evidence="3">YciI family protein</fullName>
    </submittedName>
</protein>
<dbReference type="Proteomes" id="UP001589896">
    <property type="component" value="Unassembled WGS sequence"/>
</dbReference>
<dbReference type="PANTHER" id="PTHR35174:SF3">
    <property type="entry name" value="BLL7171 PROTEIN"/>
    <property type="match status" value="1"/>
</dbReference>
<dbReference type="PANTHER" id="PTHR35174">
    <property type="entry name" value="BLL7171 PROTEIN-RELATED"/>
    <property type="match status" value="1"/>
</dbReference>
<evidence type="ECO:0000259" key="2">
    <source>
        <dbReference type="Pfam" id="PF03795"/>
    </source>
</evidence>
<dbReference type="RefSeq" id="WP_386674789.1">
    <property type="nucleotide sequence ID" value="NZ_JBHLTG010000009.1"/>
</dbReference>
<evidence type="ECO:0000256" key="1">
    <source>
        <dbReference type="ARBA" id="ARBA00007689"/>
    </source>
</evidence>
<proteinExistence type="inferred from homology"/>
<organism evidence="3 4">
    <name type="scientific">Lysobacter korlensis</name>
    <dbReference type="NCBI Taxonomy" id="553636"/>
    <lineage>
        <taxon>Bacteria</taxon>
        <taxon>Pseudomonadati</taxon>
        <taxon>Pseudomonadota</taxon>
        <taxon>Gammaproteobacteria</taxon>
        <taxon>Lysobacterales</taxon>
        <taxon>Lysobacteraceae</taxon>
        <taxon>Lysobacter</taxon>
    </lineage>
</organism>
<feature type="domain" description="YCII-related" evidence="2">
    <location>
        <begin position="1"/>
        <end position="111"/>
    </location>
</feature>
<dbReference type="Pfam" id="PF03795">
    <property type="entry name" value="YCII"/>
    <property type="match status" value="1"/>
</dbReference>
<dbReference type="Gene3D" id="3.30.70.1060">
    <property type="entry name" value="Dimeric alpha+beta barrel"/>
    <property type="match status" value="1"/>
</dbReference>
<accession>A0ABV6RXJ0</accession>
<name>A0ABV6RXJ0_9GAMM</name>
<reference evidence="3 4" key="1">
    <citation type="submission" date="2024-09" db="EMBL/GenBank/DDBJ databases">
        <authorList>
            <person name="Sun Q."/>
            <person name="Mori K."/>
        </authorList>
    </citation>
    <scope>NUCLEOTIDE SEQUENCE [LARGE SCALE GENOMIC DNA]</scope>
    <source>
        <strain evidence="3 4">KCTC 23076</strain>
    </source>
</reference>
<sequence>MTYTLLLYWEPGTGPQEGTPELEAEFERWDAITEEMREAGVLVLNEALNFRETAVTLSGTDGALKRRDGDALGAPDALFGFYVLNVDSEDEAIRWAERMPHLDYGSVEVRPSM</sequence>
<dbReference type="InterPro" id="IPR005545">
    <property type="entry name" value="YCII"/>
</dbReference>
<comment type="caution">
    <text evidence="3">The sequence shown here is derived from an EMBL/GenBank/DDBJ whole genome shotgun (WGS) entry which is preliminary data.</text>
</comment>
<dbReference type="InterPro" id="IPR011008">
    <property type="entry name" value="Dimeric_a/b-barrel"/>
</dbReference>
<dbReference type="SUPFAM" id="SSF54909">
    <property type="entry name" value="Dimeric alpha+beta barrel"/>
    <property type="match status" value="1"/>
</dbReference>
<comment type="similarity">
    <text evidence="1">Belongs to the YciI family.</text>
</comment>
<evidence type="ECO:0000313" key="4">
    <source>
        <dbReference type="Proteomes" id="UP001589896"/>
    </source>
</evidence>
<keyword evidence="4" id="KW-1185">Reference proteome</keyword>
<dbReference type="EMBL" id="JBHLTG010000009">
    <property type="protein sequence ID" value="MFC0681697.1"/>
    <property type="molecule type" value="Genomic_DNA"/>
</dbReference>